<evidence type="ECO:0000313" key="1">
    <source>
        <dbReference type="EMBL" id="SES64752.1"/>
    </source>
</evidence>
<protein>
    <submittedName>
        <fullName evidence="1">Uncharacterized protein</fullName>
    </submittedName>
</protein>
<proteinExistence type="predicted"/>
<keyword evidence="2" id="KW-1185">Reference proteome</keyword>
<reference evidence="2" key="1">
    <citation type="submission" date="2016-10" db="EMBL/GenBank/DDBJ databases">
        <authorList>
            <person name="Varghese N."/>
            <person name="Submissions S."/>
        </authorList>
    </citation>
    <scope>NUCLEOTIDE SEQUENCE [LARGE SCALE GENOMIC DNA]</scope>
    <source>
        <strain evidence="2">CGMCC 1.6489</strain>
    </source>
</reference>
<accession>A0A1H9Y7K8</accession>
<dbReference type="Proteomes" id="UP000198762">
    <property type="component" value="Unassembled WGS sequence"/>
</dbReference>
<sequence>MFSVSMSTCCLAQPSISRMGVIEYLHHTVSLFVRKPNRCGFPNDFLGHFGRGVDQKLVHTPSGKLRRTRNAFVRLRVDTGAHASGSGLIGSHDETMAWDYAKSAAQKLSDEQAWQQARQLYKCHPSSFCRRRMAFSYLSGVGSFGT</sequence>
<organism evidence="1 2">
    <name type="scientific">Marinobacter segnicrescens</name>
    <dbReference type="NCBI Taxonomy" id="430453"/>
    <lineage>
        <taxon>Bacteria</taxon>
        <taxon>Pseudomonadati</taxon>
        <taxon>Pseudomonadota</taxon>
        <taxon>Gammaproteobacteria</taxon>
        <taxon>Pseudomonadales</taxon>
        <taxon>Marinobacteraceae</taxon>
        <taxon>Marinobacter</taxon>
    </lineage>
</organism>
<name>A0A1H9Y7K8_9GAMM</name>
<gene>
    <name evidence="1" type="ORF">SAMN04487962_1014</name>
</gene>
<evidence type="ECO:0000313" key="2">
    <source>
        <dbReference type="Proteomes" id="UP000198762"/>
    </source>
</evidence>
<dbReference type="AlphaFoldDB" id="A0A1H9Y7K8"/>
<dbReference type="EMBL" id="FOHZ01000001">
    <property type="protein sequence ID" value="SES64752.1"/>
    <property type="molecule type" value="Genomic_DNA"/>
</dbReference>
<dbReference type="STRING" id="430453.SAMN04487962_1014"/>